<protein>
    <recommendedName>
        <fullName evidence="1">RES domain-containing protein</fullName>
    </recommendedName>
</protein>
<dbReference type="Proteomes" id="UP000321523">
    <property type="component" value="Unassembled WGS sequence"/>
</dbReference>
<gene>
    <name evidence="2" type="ORF">SAE02_47550</name>
</gene>
<feature type="domain" description="RES" evidence="1">
    <location>
        <begin position="27"/>
        <end position="164"/>
    </location>
</feature>
<evidence type="ECO:0000259" key="1">
    <source>
        <dbReference type="SMART" id="SM00953"/>
    </source>
</evidence>
<dbReference type="InterPro" id="IPR014914">
    <property type="entry name" value="RES_dom"/>
</dbReference>
<reference evidence="2 3" key="1">
    <citation type="submission" date="2019-07" db="EMBL/GenBank/DDBJ databases">
        <title>Whole genome shotgun sequence of Skermanella aerolata NBRC 106429.</title>
        <authorList>
            <person name="Hosoyama A."/>
            <person name="Uohara A."/>
            <person name="Ohji S."/>
            <person name="Ichikawa N."/>
        </authorList>
    </citation>
    <scope>NUCLEOTIDE SEQUENCE [LARGE SCALE GENOMIC DNA]</scope>
    <source>
        <strain evidence="2 3">NBRC 106429</strain>
    </source>
</reference>
<dbReference type="SMART" id="SM00953">
    <property type="entry name" value="RES"/>
    <property type="match status" value="1"/>
</dbReference>
<dbReference type="EMBL" id="BJYZ01000022">
    <property type="protein sequence ID" value="GEO40607.1"/>
    <property type="molecule type" value="Genomic_DNA"/>
</dbReference>
<dbReference type="RefSeq" id="WP_052831422.1">
    <property type="nucleotide sequence ID" value="NZ_BJYZ01000022.1"/>
</dbReference>
<proteinExistence type="predicted"/>
<evidence type="ECO:0000313" key="3">
    <source>
        <dbReference type="Proteomes" id="UP000321523"/>
    </source>
</evidence>
<keyword evidence="3" id="KW-1185">Reference proteome</keyword>
<dbReference type="Pfam" id="PF08808">
    <property type="entry name" value="RES"/>
    <property type="match status" value="1"/>
</dbReference>
<accession>A0A512DVX1</accession>
<evidence type="ECO:0000313" key="2">
    <source>
        <dbReference type="EMBL" id="GEO40607.1"/>
    </source>
</evidence>
<organism evidence="2 3">
    <name type="scientific">Skermanella aerolata</name>
    <dbReference type="NCBI Taxonomy" id="393310"/>
    <lineage>
        <taxon>Bacteria</taxon>
        <taxon>Pseudomonadati</taxon>
        <taxon>Pseudomonadota</taxon>
        <taxon>Alphaproteobacteria</taxon>
        <taxon>Rhodospirillales</taxon>
        <taxon>Azospirillaceae</taxon>
        <taxon>Skermanella</taxon>
    </lineage>
</organism>
<name>A0A512DVX1_9PROT</name>
<dbReference type="AlphaFoldDB" id="A0A512DVX1"/>
<sequence>MTGRPPIGTPLTGTFIRVLTPRWAHRPLSGAGAALTGGRFNRIGQEALYLSADIETAWAEYQQIGSIPRPGLVAGYTVEAGRIVDATREPPLPDLGITPADLGCDWRYRLRIEKREPPTWALADRLIESGGQGLLFRSAVRPGGVNIVLWKVASPAAVSVFDPHDDLPLDAGSWSRGAPP</sequence>
<comment type="caution">
    <text evidence="2">The sequence shown here is derived from an EMBL/GenBank/DDBJ whole genome shotgun (WGS) entry which is preliminary data.</text>
</comment>